<reference evidence="2 3" key="1">
    <citation type="submission" date="2020-05" db="EMBL/GenBank/DDBJ databases">
        <title>MicrobeNet Type strains.</title>
        <authorList>
            <person name="Nicholson A.C."/>
        </authorList>
    </citation>
    <scope>NUCLEOTIDE SEQUENCE [LARGE SCALE GENOMIC DNA]</scope>
    <source>
        <strain evidence="2 3">JCM 3224</strain>
    </source>
</reference>
<gene>
    <name evidence="2" type="ORF">HLB23_28915</name>
</gene>
<protein>
    <submittedName>
        <fullName evidence="2">Helix-turn-helix domain-containing protein</fullName>
    </submittedName>
</protein>
<sequence length="64" mass="7284">MHQAYEATGIGESTLRSLVRQGHLAARYYGSRVLIDAESLRRYYNSLPSERQVDREVAANRGML</sequence>
<feature type="domain" description="Helix-turn-helix" evidence="1">
    <location>
        <begin position="6"/>
        <end position="45"/>
    </location>
</feature>
<comment type="caution">
    <text evidence="2">The sequence shown here is derived from an EMBL/GenBank/DDBJ whole genome shotgun (WGS) entry which is preliminary data.</text>
</comment>
<proteinExistence type="predicted"/>
<accession>A0A849C7V8</accession>
<dbReference type="RefSeq" id="WP_067521822.1">
    <property type="nucleotide sequence ID" value="NZ_JABELX010000011.1"/>
</dbReference>
<dbReference type="InterPro" id="IPR041657">
    <property type="entry name" value="HTH_17"/>
</dbReference>
<evidence type="ECO:0000313" key="2">
    <source>
        <dbReference type="EMBL" id="NNH73828.1"/>
    </source>
</evidence>
<keyword evidence="3" id="KW-1185">Reference proteome</keyword>
<evidence type="ECO:0000259" key="1">
    <source>
        <dbReference type="Pfam" id="PF12728"/>
    </source>
</evidence>
<dbReference type="EMBL" id="JABELX010000011">
    <property type="protein sequence ID" value="NNH73828.1"/>
    <property type="molecule type" value="Genomic_DNA"/>
</dbReference>
<dbReference type="Proteomes" id="UP000586827">
    <property type="component" value="Unassembled WGS sequence"/>
</dbReference>
<dbReference type="Pfam" id="PF12728">
    <property type="entry name" value="HTH_17"/>
    <property type="match status" value="1"/>
</dbReference>
<dbReference type="AlphaFoldDB" id="A0A849C7V8"/>
<organism evidence="2 3">
    <name type="scientific">Nocardia uniformis</name>
    <dbReference type="NCBI Taxonomy" id="53432"/>
    <lineage>
        <taxon>Bacteria</taxon>
        <taxon>Bacillati</taxon>
        <taxon>Actinomycetota</taxon>
        <taxon>Actinomycetes</taxon>
        <taxon>Mycobacteriales</taxon>
        <taxon>Nocardiaceae</taxon>
        <taxon>Nocardia</taxon>
    </lineage>
</organism>
<evidence type="ECO:0000313" key="3">
    <source>
        <dbReference type="Proteomes" id="UP000586827"/>
    </source>
</evidence>
<name>A0A849C7V8_9NOCA</name>